<dbReference type="InterPro" id="IPR034660">
    <property type="entry name" value="DinB/YfiT-like"/>
</dbReference>
<dbReference type="Proteomes" id="UP001204445">
    <property type="component" value="Unassembled WGS sequence"/>
</dbReference>
<dbReference type="EC" id="1.14.99.50" evidence="6"/>
<keyword evidence="1 6" id="KW-0560">Oxidoreductase</keyword>
<dbReference type="PANTHER" id="PTHR23150:SF36">
    <property type="entry name" value="HERCYNINE OXYGENASE"/>
    <property type="match status" value="1"/>
</dbReference>
<dbReference type="InterPro" id="IPR024775">
    <property type="entry name" value="DinB-like"/>
</dbReference>
<dbReference type="AlphaFoldDB" id="A0AAE3HJM8"/>
<comment type="caution">
    <text evidence="6">The sequence shown here is derived from an EMBL/GenBank/DDBJ whole genome shotgun (WGS) entry which is preliminary data.</text>
</comment>
<dbReference type="InterPro" id="IPR016187">
    <property type="entry name" value="CTDL_fold"/>
</dbReference>
<feature type="domain" description="DinB-like" evidence="5">
    <location>
        <begin position="9"/>
        <end position="137"/>
    </location>
</feature>
<name>A0AAE3HJM8_9GAMM</name>
<evidence type="ECO:0000259" key="4">
    <source>
        <dbReference type="Pfam" id="PF03781"/>
    </source>
</evidence>
<dbReference type="SUPFAM" id="SSF56436">
    <property type="entry name" value="C-type lectin-like"/>
    <property type="match status" value="1"/>
</dbReference>
<evidence type="ECO:0000256" key="1">
    <source>
        <dbReference type="ARBA" id="ARBA00023002"/>
    </source>
</evidence>
<dbReference type="InterPro" id="IPR005532">
    <property type="entry name" value="SUMF_dom"/>
</dbReference>
<keyword evidence="2" id="KW-0408">Iron</keyword>
<dbReference type="GO" id="GO:0044875">
    <property type="term" value="F:gamma-glutamyl hercynylcysteine sulfoxide synthase activity"/>
    <property type="evidence" value="ECO:0007669"/>
    <property type="project" value="UniProtKB-EC"/>
</dbReference>
<dbReference type="InterPro" id="IPR051043">
    <property type="entry name" value="Sulfatase_Mod_Factor_Kinase"/>
</dbReference>
<evidence type="ECO:0000259" key="5">
    <source>
        <dbReference type="Pfam" id="PF12867"/>
    </source>
</evidence>
<evidence type="ECO:0000256" key="3">
    <source>
        <dbReference type="ARBA" id="ARBA00037882"/>
    </source>
</evidence>
<accession>A0AAE3HJM8</accession>
<comment type="pathway">
    <text evidence="3">Amino-acid biosynthesis; ergothioneine biosynthesis.</text>
</comment>
<sequence length="385" mass="44299">MSSLERLARYQRLVLDLVTDEGTDHYSHQFHPDLSPSGWHLGHCVFTENYWIREVIEAQPLAAANRDLYVPEFSYKPARGQQLPDFHDLIDWAGREQRENSRRLQQLQHNPRRHPLLRGGYLHDFLIQHYAQHYETLCYARAQRQLQQASAVPVRPLPVRRPNARDAVTLAGGDYAVGQTAPGRPYDNEHSRHTITLAGCRLAHRPLSNAEFFGFMEDGGYERRELWSDAGWHWLQTAAVARPGYWRCDDPGHYFQVSPAGAERLRPGAPVVGINYHEAAAVAAWAGARLPHEHEWEAATRSGLLQGRGQVWEWCANAFYPYPGFQAYPYDGYSLPYFDNAHFVLRGGSRYTRRVIKRPSFRNYYEADKRHLFAGVRLAWDSPPA</sequence>
<dbReference type="PANTHER" id="PTHR23150">
    <property type="entry name" value="SULFATASE MODIFYING FACTOR 1, 2"/>
    <property type="match status" value="1"/>
</dbReference>
<dbReference type="Pfam" id="PF12867">
    <property type="entry name" value="DinB_2"/>
    <property type="match status" value="1"/>
</dbReference>
<evidence type="ECO:0000313" key="6">
    <source>
        <dbReference type="EMBL" id="MCS3902975.1"/>
    </source>
</evidence>
<dbReference type="EMBL" id="JANUCT010000005">
    <property type="protein sequence ID" value="MCS3902975.1"/>
    <property type="molecule type" value="Genomic_DNA"/>
</dbReference>
<evidence type="ECO:0000313" key="7">
    <source>
        <dbReference type="Proteomes" id="UP001204445"/>
    </source>
</evidence>
<dbReference type="InterPro" id="IPR042095">
    <property type="entry name" value="SUMF_sf"/>
</dbReference>
<organism evidence="6 7">
    <name type="scientific">Methylohalomonas lacus</name>
    <dbReference type="NCBI Taxonomy" id="398773"/>
    <lineage>
        <taxon>Bacteria</taxon>
        <taxon>Pseudomonadati</taxon>
        <taxon>Pseudomonadota</taxon>
        <taxon>Gammaproteobacteria</taxon>
        <taxon>Methylohalomonadales</taxon>
        <taxon>Methylohalomonadaceae</taxon>
        <taxon>Methylohalomonas</taxon>
    </lineage>
</organism>
<gene>
    <name evidence="6" type="ORF">J2T55_000983</name>
</gene>
<dbReference type="Pfam" id="PF03781">
    <property type="entry name" value="FGE-sulfatase"/>
    <property type="match status" value="1"/>
</dbReference>
<evidence type="ECO:0000256" key="2">
    <source>
        <dbReference type="ARBA" id="ARBA00023004"/>
    </source>
</evidence>
<reference evidence="6" key="1">
    <citation type="submission" date="2022-08" db="EMBL/GenBank/DDBJ databases">
        <title>Genomic Encyclopedia of Type Strains, Phase III (KMG-III): the genomes of soil and plant-associated and newly described type strains.</title>
        <authorList>
            <person name="Whitman W."/>
        </authorList>
    </citation>
    <scope>NUCLEOTIDE SEQUENCE</scope>
    <source>
        <strain evidence="6">HMT 1</strain>
    </source>
</reference>
<keyword evidence="7" id="KW-1185">Reference proteome</keyword>
<dbReference type="Gene3D" id="3.90.1580.10">
    <property type="entry name" value="paralog of FGE (formylglycine-generating enzyme)"/>
    <property type="match status" value="2"/>
</dbReference>
<dbReference type="SUPFAM" id="SSF109854">
    <property type="entry name" value="DinB/YfiT-like putative metalloenzymes"/>
    <property type="match status" value="1"/>
</dbReference>
<proteinExistence type="predicted"/>
<feature type="domain" description="Sulfatase-modifying factor enzyme-like" evidence="4">
    <location>
        <begin position="164"/>
        <end position="306"/>
    </location>
</feature>
<dbReference type="RefSeq" id="WP_259054580.1">
    <property type="nucleotide sequence ID" value="NZ_JANUCT010000005.1"/>
</dbReference>
<protein>
    <submittedName>
        <fullName evidence="6">Iron(II)-dependent oxidoreductase</fullName>
        <ecNumber evidence="6">1.14.99.50</ecNumber>
    </submittedName>
</protein>